<name>A0A143DGY3_9PROT</name>
<dbReference type="SMART" id="SM00491">
    <property type="entry name" value="HELICc2"/>
    <property type="match status" value="1"/>
</dbReference>
<dbReference type="Pfam" id="PF13307">
    <property type="entry name" value="Helicase_C_2"/>
    <property type="match status" value="1"/>
</dbReference>
<evidence type="ECO:0000256" key="3">
    <source>
        <dbReference type="ARBA" id="ARBA00022840"/>
    </source>
</evidence>
<dbReference type="GO" id="GO:0016818">
    <property type="term" value="F:hydrolase activity, acting on acid anhydrides, in phosphorus-containing anhydrides"/>
    <property type="evidence" value="ECO:0007669"/>
    <property type="project" value="InterPro"/>
</dbReference>
<dbReference type="InterPro" id="IPR027417">
    <property type="entry name" value="P-loop_NTPase"/>
</dbReference>
<evidence type="ECO:0000256" key="4">
    <source>
        <dbReference type="ARBA" id="ARBA00038058"/>
    </source>
</evidence>
<dbReference type="GeneID" id="53316620"/>
<evidence type="ECO:0000313" key="6">
    <source>
        <dbReference type="EMBL" id="AMW35573.1"/>
    </source>
</evidence>
<dbReference type="PANTHER" id="PTHR11472:SF34">
    <property type="entry name" value="REGULATOR OF TELOMERE ELONGATION HELICASE 1"/>
    <property type="match status" value="1"/>
</dbReference>
<accession>A0A143DGY3</accession>
<comment type="similarity">
    <text evidence="4">Belongs to the helicase family. DinG subfamily.</text>
</comment>
<dbReference type="InterPro" id="IPR014013">
    <property type="entry name" value="Helic_SF1/SF2_ATP-bd_DinG/Rad3"/>
</dbReference>
<dbReference type="InterPro" id="IPR006555">
    <property type="entry name" value="ATP-dep_Helicase_C"/>
</dbReference>
<dbReference type="RefSeq" id="WP_066136634.1">
    <property type="nucleotide sequence ID" value="NZ_CP014525.1"/>
</dbReference>
<evidence type="ECO:0000256" key="1">
    <source>
        <dbReference type="ARBA" id="ARBA00022741"/>
    </source>
</evidence>
<evidence type="ECO:0000259" key="5">
    <source>
        <dbReference type="PROSITE" id="PS51193"/>
    </source>
</evidence>
<keyword evidence="1" id="KW-0547">Nucleotide-binding</keyword>
<dbReference type="STRING" id="1549855.AY555_05565"/>
<dbReference type="SUPFAM" id="SSF52540">
    <property type="entry name" value="P-loop containing nucleoside triphosphate hydrolases"/>
    <property type="match status" value="1"/>
</dbReference>
<evidence type="ECO:0000313" key="7">
    <source>
        <dbReference type="Proteomes" id="UP000076066"/>
    </source>
</evidence>
<reference evidence="6 7" key="1">
    <citation type="submission" date="2016-02" db="EMBL/GenBank/DDBJ databases">
        <title>Complete Genome of H5569, the type strain of the newly described species Haematospirillium jordaniae.</title>
        <authorList>
            <person name="Nicholson A.C."/>
            <person name="Humrighouse B.W."/>
            <person name="Loparov V."/>
            <person name="McQuiston J.R."/>
        </authorList>
    </citation>
    <scope>NUCLEOTIDE SEQUENCE [LARGE SCALE GENOMIC DNA]</scope>
    <source>
        <strain evidence="6 7">H5569</strain>
    </source>
</reference>
<dbReference type="Proteomes" id="UP000076066">
    <property type="component" value="Chromosome"/>
</dbReference>
<dbReference type="InterPro" id="IPR045028">
    <property type="entry name" value="DinG/Rad3-like"/>
</dbReference>
<dbReference type="Gene3D" id="3.40.50.300">
    <property type="entry name" value="P-loop containing nucleotide triphosphate hydrolases"/>
    <property type="match status" value="2"/>
</dbReference>
<feature type="domain" description="Helicase ATP-binding" evidence="5">
    <location>
        <begin position="210"/>
        <end position="491"/>
    </location>
</feature>
<evidence type="ECO:0000256" key="2">
    <source>
        <dbReference type="ARBA" id="ARBA00022801"/>
    </source>
</evidence>
<dbReference type="PANTHER" id="PTHR11472">
    <property type="entry name" value="DNA REPAIR DEAD HELICASE RAD3/XP-D SUBFAMILY MEMBER"/>
    <property type="match status" value="1"/>
</dbReference>
<dbReference type="PROSITE" id="PS51193">
    <property type="entry name" value="HELICASE_ATP_BIND_2"/>
    <property type="match status" value="1"/>
</dbReference>
<keyword evidence="2" id="KW-0378">Hydrolase</keyword>
<dbReference type="AlphaFoldDB" id="A0A143DGY3"/>
<organism evidence="6 7">
    <name type="scientific">Haematospirillum jordaniae</name>
    <dbReference type="NCBI Taxonomy" id="1549855"/>
    <lineage>
        <taxon>Bacteria</taxon>
        <taxon>Pseudomonadati</taxon>
        <taxon>Pseudomonadota</taxon>
        <taxon>Alphaproteobacteria</taxon>
        <taxon>Rhodospirillales</taxon>
        <taxon>Novispirillaceae</taxon>
        <taxon>Haematospirillum</taxon>
    </lineage>
</organism>
<keyword evidence="6" id="KW-0347">Helicase</keyword>
<proteinExistence type="inferred from homology"/>
<sequence length="939" mass="101200">MVPFMTCGHPDTLELLLPDAPVLVAGAASAVVLTPDGEILTLDRAAAVRWLASSAPPLVCHAPAVAARLGCASFPACDVLELYAFVRPAVFCLPTVAGLAAACHIALPAGPEQEATALSAVVVALLRDLSALSRTSRPQARALAWGLLRAGWPWARCVLHALGETGDPPHSRVVAAGFRVWESLPEISEHAPEPSSSCLPVSPTEARARLAQILGGAAEDRPQQADFASACCEAFEPRDAEGEPRFVLAEAGTGVGKTLGYVAPASLWAEKNGGAVWLSTYTRNLQRQLEDELARLYPDPREKARHVVVRKGRENYLCLLNLEEAAGRLSVNPARAVALGLVARWALATRDGAMIGGDFPGWLVDILGRSTVAGLTDRRGECVFTACPHYNRCFVERSVRKARRARIVVANHALVMRMLGNGSAASGGDPGGGLPVRYVFDEGHHVFEAADGAFSAHLGALETAELRRWILGAEEGTRSRARGLQRRAEECVQDDPAAQDALDAILQGARCLPGPGWMNRLGSDSPHGPAERFLHRVRQQVYARSQEGGHPYSLEADVEPPVPGLTAAAAELERALETLSRPVQDLMKALAMRLDADAAELDASVRLRMEGLIRSLERRVLRHLSAWRAMLDSLQTRAPETCVDWFAVERLDGRDFDVGMRRHWIDPTLPFAQVLQDAAHGVLVASATLRDGSGDPAVDWKAAEARTGAAHLSLPAVRAAVASPFDYAGQTRVLVVTDVRRDDAARVAAAFRSLFLASGGGGLGLFTAVSRLRAVYERIMPAMAEHAIPLYAQHVSGMDTATLVDLFRADEPSCLLGTDALRDGMDVPGRALRLVVFDRVPWPRPDILHRVRRKAFGGRDWDDRLTRLRLKQAFGRLVRRADDRGVFVLLDPLLPSRLHGAFPPGTEVRRLGLADAVREVSDFLGPVPACPPPACPPTA</sequence>
<dbReference type="GO" id="GO:0006139">
    <property type="term" value="P:nucleobase-containing compound metabolic process"/>
    <property type="evidence" value="ECO:0007669"/>
    <property type="project" value="InterPro"/>
</dbReference>
<dbReference type="KEGG" id="hjo:AY555_05565"/>
<dbReference type="GO" id="GO:0003678">
    <property type="term" value="F:DNA helicase activity"/>
    <property type="evidence" value="ECO:0007669"/>
    <property type="project" value="TreeGrafter"/>
</dbReference>
<keyword evidence="3" id="KW-0067">ATP-binding</keyword>
<dbReference type="GO" id="GO:0003676">
    <property type="term" value="F:nucleic acid binding"/>
    <property type="evidence" value="ECO:0007669"/>
    <property type="project" value="InterPro"/>
</dbReference>
<dbReference type="EMBL" id="CP014525">
    <property type="protein sequence ID" value="AMW35573.1"/>
    <property type="molecule type" value="Genomic_DNA"/>
</dbReference>
<gene>
    <name evidence="6" type="ORF">AY555_05565</name>
</gene>
<dbReference type="GO" id="GO:0005524">
    <property type="term" value="F:ATP binding"/>
    <property type="evidence" value="ECO:0007669"/>
    <property type="project" value="UniProtKB-KW"/>
</dbReference>
<protein>
    <submittedName>
        <fullName evidence="6">Helicase</fullName>
    </submittedName>
</protein>
<keyword evidence="7" id="KW-1185">Reference proteome</keyword>